<dbReference type="SUPFAM" id="SSF48498">
    <property type="entry name" value="Tetracyclin repressor-like, C-terminal domain"/>
    <property type="match status" value="1"/>
</dbReference>
<dbReference type="InterPro" id="IPR009057">
    <property type="entry name" value="Homeodomain-like_sf"/>
</dbReference>
<evidence type="ECO:0000313" key="5">
    <source>
        <dbReference type="Proteomes" id="UP001597068"/>
    </source>
</evidence>
<dbReference type="InterPro" id="IPR001647">
    <property type="entry name" value="HTH_TetR"/>
</dbReference>
<evidence type="ECO:0000256" key="1">
    <source>
        <dbReference type="ARBA" id="ARBA00023125"/>
    </source>
</evidence>
<dbReference type="InterPro" id="IPR036271">
    <property type="entry name" value="Tet_transcr_reg_TetR-rel_C_sf"/>
</dbReference>
<accession>A0ABW3G6G6</accession>
<evidence type="ECO:0000256" key="2">
    <source>
        <dbReference type="PROSITE-ProRule" id="PRU00335"/>
    </source>
</evidence>
<dbReference type="PROSITE" id="PS50977">
    <property type="entry name" value="HTH_TETR_2"/>
    <property type="match status" value="1"/>
</dbReference>
<dbReference type="PRINTS" id="PR00455">
    <property type="entry name" value="HTHTETR"/>
</dbReference>
<comment type="caution">
    <text evidence="4">The sequence shown here is derived from an EMBL/GenBank/DDBJ whole genome shotgun (WGS) entry which is preliminary data.</text>
</comment>
<feature type="DNA-binding region" description="H-T-H motif" evidence="2">
    <location>
        <begin position="33"/>
        <end position="52"/>
    </location>
</feature>
<dbReference type="PANTHER" id="PTHR30055:SF200">
    <property type="entry name" value="HTH-TYPE TRANSCRIPTIONAL REPRESSOR BDCR"/>
    <property type="match status" value="1"/>
</dbReference>
<dbReference type="Pfam" id="PF00440">
    <property type="entry name" value="TetR_N"/>
    <property type="match status" value="1"/>
</dbReference>
<sequence>MGPTGRRRGRGAREQILGAARRLFESDGMTRSGMDAVAREAGVSKRTVYQHFPTKGDLLVAYLATRDLDQEPWDLDPSLGPREQILAVFTAEPETPGGLTPMCPFVRAAVEISDDGHPARDVVRRYKVGVADRFRELARAAGAEDPGALGEQLALLLDGAAARTRALGDESIPTAAAIARTLLDAAIPENAGARS</sequence>
<feature type="domain" description="HTH tetR-type" evidence="3">
    <location>
        <begin position="10"/>
        <end position="70"/>
    </location>
</feature>
<dbReference type="RefSeq" id="WP_253646408.1">
    <property type="nucleotide sequence ID" value="NZ_BAAAMO010000002.1"/>
</dbReference>
<keyword evidence="5" id="KW-1185">Reference proteome</keyword>
<reference evidence="5" key="1">
    <citation type="journal article" date="2019" name="Int. J. Syst. Evol. Microbiol.">
        <title>The Global Catalogue of Microorganisms (GCM) 10K type strain sequencing project: providing services to taxonomists for standard genome sequencing and annotation.</title>
        <authorList>
            <consortium name="The Broad Institute Genomics Platform"/>
            <consortium name="The Broad Institute Genome Sequencing Center for Infectious Disease"/>
            <person name="Wu L."/>
            <person name="Ma J."/>
        </authorList>
    </citation>
    <scope>NUCLEOTIDE SEQUENCE [LARGE SCALE GENOMIC DNA]</scope>
    <source>
        <strain evidence="5">CCUG 50873</strain>
    </source>
</reference>
<dbReference type="SUPFAM" id="SSF46689">
    <property type="entry name" value="Homeodomain-like"/>
    <property type="match status" value="1"/>
</dbReference>
<organism evidence="4 5">
    <name type="scientific">Williamsia deligens</name>
    <dbReference type="NCBI Taxonomy" id="321325"/>
    <lineage>
        <taxon>Bacteria</taxon>
        <taxon>Bacillati</taxon>
        <taxon>Actinomycetota</taxon>
        <taxon>Actinomycetes</taxon>
        <taxon>Mycobacteriales</taxon>
        <taxon>Nocardiaceae</taxon>
        <taxon>Williamsia</taxon>
    </lineage>
</organism>
<dbReference type="Gene3D" id="1.10.357.10">
    <property type="entry name" value="Tetracycline Repressor, domain 2"/>
    <property type="match status" value="1"/>
</dbReference>
<gene>
    <name evidence="4" type="ORF">ACFQ04_07885</name>
</gene>
<protein>
    <submittedName>
        <fullName evidence="4">TetR/AcrR family transcriptional regulator</fullName>
    </submittedName>
</protein>
<dbReference type="Proteomes" id="UP001597068">
    <property type="component" value="Unassembled WGS sequence"/>
</dbReference>
<proteinExistence type="predicted"/>
<dbReference type="InterPro" id="IPR050109">
    <property type="entry name" value="HTH-type_TetR-like_transc_reg"/>
</dbReference>
<evidence type="ECO:0000259" key="3">
    <source>
        <dbReference type="PROSITE" id="PS50977"/>
    </source>
</evidence>
<dbReference type="PANTHER" id="PTHR30055">
    <property type="entry name" value="HTH-TYPE TRANSCRIPTIONAL REGULATOR RUTR"/>
    <property type="match status" value="1"/>
</dbReference>
<evidence type="ECO:0000313" key="4">
    <source>
        <dbReference type="EMBL" id="MFD0925657.1"/>
    </source>
</evidence>
<dbReference type="EMBL" id="JBHTIL010000001">
    <property type="protein sequence ID" value="MFD0925657.1"/>
    <property type="molecule type" value="Genomic_DNA"/>
</dbReference>
<keyword evidence="1 2" id="KW-0238">DNA-binding</keyword>
<name>A0ABW3G6G6_9NOCA</name>